<dbReference type="Pfam" id="PF07715">
    <property type="entry name" value="Plug"/>
    <property type="match status" value="1"/>
</dbReference>
<dbReference type="Pfam" id="PF00593">
    <property type="entry name" value="TonB_dep_Rec_b-barrel"/>
    <property type="match status" value="1"/>
</dbReference>
<evidence type="ECO:0000256" key="1">
    <source>
        <dbReference type="ARBA" id="ARBA00004571"/>
    </source>
</evidence>
<evidence type="ECO:0000256" key="8">
    <source>
        <dbReference type="ARBA" id="ARBA00023170"/>
    </source>
</evidence>
<keyword evidence="2 10" id="KW-0813">Transport</keyword>
<comment type="similarity">
    <text evidence="10 11">Belongs to the TonB-dependent receptor family.</text>
</comment>
<organism evidence="14 15">
    <name type="scientific">Winogradskyella litoriviva</name>
    <dbReference type="NCBI Taxonomy" id="1220182"/>
    <lineage>
        <taxon>Bacteria</taxon>
        <taxon>Pseudomonadati</taxon>
        <taxon>Bacteroidota</taxon>
        <taxon>Flavobacteriia</taxon>
        <taxon>Flavobacteriales</taxon>
        <taxon>Flavobacteriaceae</taxon>
        <taxon>Winogradskyella</taxon>
    </lineage>
</organism>
<keyword evidence="5" id="KW-0732">Signal</keyword>
<keyword evidence="6 11" id="KW-0798">TonB box</keyword>
<sequence>MVIGQTVTVLEEHTNMPILGVSIYNPNKSKTLVTDYNGQASLDSFKAKETIVFKNFLYEKRSLTKLAIAKLNDTVYLTPKVEYLKKIVISASKFEQNKRDIPQTIVSVNAKDISFAQPQTSADLLESTGHIYIQKSQLGGGSPMIRGFSTNRLLITVDGVRMNNAIFRGGNLQNVISIDPLSIHHTEVTLGAGSVVYGSDAIGGVMSFYTKKPQLSYKDEMYLSANAMTRFATASNEKTGHLDINLGYKKWAFLTSASFTDFGDLRMGSHGPDDYLRLEYVDQQNGEDVIVANSNPEVQNPTGYNQINLMQKVRYEPSDNVDFDLGVYYSSTSDYSRYDRLLRYNGDYLRSAEWSYGPQQWFMSNFQLTKLSSKSSFYNKIQATVAYQNFKESRRDRNFQSAIRDVREEQVDAISFNVDLEKRFNSKVSLFYGAEYLYNLVGSHGEEQNIDIQTATAAVTRYPDGSSWQSFAAYTSLKYKANTKFVFQSGLRYNHVIAKADFTANNVFLNLPFDDARVDTGALTGTAGITWSPSAMIQWKLNASTAFRAPNIDDIGKVFDSEPGAVVVPNKDLKAEYAYGGELGLKLNFNDHVVIDLATYYTFLDNALIRRDYELNGETELLYDGELSTVQAIQNASKAWIYGFEVGMSINFSKHLKLQSQYNIIGGTEDNEGVEEPTRHVAPNFGQTHLKWKTKKLLIDTFLVYNNAFSNSQLAASEAAKDYIYAKDSDGNPYVPSWYTFNLRTQYQYNKNWSLTASLENITDQRYRPYSSGISAPGRNLILALKYTL</sequence>
<evidence type="ECO:0000313" key="15">
    <source>
        <dbReference type="Proteomes" id="UP000805085"/>
    </source>
</evidence>
<evidence type="ECO:0000259" key="13">
    <source>
        <dbReference type="Pfam" id="PF07715"/>
    </source>
</evidence>
<dbReference type="InterPro" id="IPR039426">
    <property type="entry name" value="TonB-dep_rcpt-like"/>
</dbReference>
<proteinExistence type="inferred from homology"/>
<evidence type="ECO:0000256" key="6">
    <source>
        <dbReference type="ARBA" id="ARBA00023077"/>
    </source>
</evidence>
<feature type="domain" description="TonB-dependent receptor-like beta-barrel" evidence="12">
    <location>
        <begin position="327"/>
        <end position="762"/>
    </location>
</feature>
<evidence type="ECO:0000313" key="14">
    <source>
        <dbReference type="EMBL" id="NRD22027.1"/>
    </source>
</evidence>
<dbReference type="InterPro" id="IPR000531">
    <property type="entry name" value="Beta-barrel_TonB"/>
</dbReference>
<dbReference type="RefSeq" id="WP_173300044.1">
    <property type="nucleotide sequence ID" value="NZ_JABRWQ010000001.1"/>
</dbReference>
<dbReference type="SUPFAM" id="SSF56935">
    <property type="entry name" value="Porins"/>
    <property type="match status" value="1"/>
</dbReference>
<evidence type="ECO:0000256" key="11">
    <source>
        <dbReference type="RuleBase" id="RU003357"/>
    </source>
</evidence>
<keyword evidence="4 10" id="KW-0812">Transmembrane</keyword>
<evidence type="ECO:0000256" key="3">
    <source>
        <dbReference type="ARBA" id="ARBA00022452"/>
    </source>
</evidence>
<evidence type="ECO:0000256" key="4">
    <source>
        <dbReference type="ARBA" id="ARBA00022692"/>
    </source>
</evidence>
<keyword evidence="8 14" id="KW-0675">Receptor</keyword>
<dbReference type="Gene3D" id="2.170.130.10">
    <property type="entry name" value="TonB-dependent receptor, plug domain"/>
    <property type="match status" value="1"/>
</dbReference>
<dbReference type="PANTHER" id="PTHR30069">
    <property type="entry name" value="TONB-DEPENDENT OUTER MEMBRANE RECEPTOR"/>
    <property type="match status" value="1"/>
</dbReference>
<dbReference type="InterPro" id="IPR037066">
    <property type="entry name" value="Plug_dom_sf"/>
</dbReference>
<keyword evidence="3 10" id="KW-1134">Transmembrane beta strand</keyword>
<gene>
    <name evidence="14" type="ORF">HNV10_02160</name>
</gene>
<dbReference type="PROSITE" id="PS52016">
    <property type="entry name" value="TONB_DEPENDENT_REC_3"/>
    <property type="match status" value="1"/>
</dbReference>
<comment type="subcellular location">
    <subcellularLocation>
        <location evidence="1 10">Cell outer membrane</location>
        <topology evidence="1 10">Multi-pass membrane protein</topology>
    </subcellularLocation>
</comment>
<dbReference type="Gene3D" id="2.40.170.20">
    <property type="entry name" value="TonB-dependent receptor, beta-barrel domain"/>
    <property type="match status" value="1"/>
</dbReference>
<evidence type="ECO:0000256" key="10">
    <source>
        <dbReference type="PROSITE-ProRule" id="PRU01360"/>
    </source>
</evidence>
<feature type="domain" description="TonB-dependent receptor plug" evidence="13">
    <location>
        <begin position="98"/>
        <end position="205"/>
    </location>
</feature>
<evidence type="ECO:0000256" key="9">
    <source>
        <dbReference type="ARBA" id="ARBA00023237"/>
    </source>
</evidence>
<accession>A0ABX2E1N7</accession>
<protein>
    <submittedName>
        <fullName evidence="14">TonB-dependent receptor</fullName>
    </submittedName>
</protein>
<evidence type="ECO:0000256" key="5">
    <source>
        <dbReference type="ARBA" id="ARBA00022729"/>
    </source>
</evidence>
<name>A0ABX2E1N7_9FLAO</name>
<dbReference type="PANTHER" id="PTHR30069:SF29">
    <property type="entry name" value="HEMOGLOBIN AND HEMOGLOBIN-HAPTOGLOBIN-BINDING PROTEIN 1-RELATED"/>
    <property type="match status" value="1"/>
</dbReference>
<dbReference type="InterPro" id="IPR036942">
    <property type="entry name" value="Beta-barrel_TonB_sf"/>
</dbReference>
<reference evidence="14 15" key="1">
    <citation type="journal article" date="2015" name="Int. J. Syst. Evol. Microbiol.">
        <title>Winogradskyella litoriviva sp. nov., isolated from coastal seawater.</title>
        <authorList>
            <person name="Nedashkovskaya O.I."/>
            <person name="Kukhlevskiy A.D."/>
            <person name="Zhukova N.V."/>
            <person name="Kim S.J."/>
            <person name="Rhee S.K."/>
            <person name="Mikhailov V.V."/>
        </authorList>
    </citation>
    <scope>NUCLEOTIDE SEQUENCE [LARGE SCALE GENOMIC DNA]</scope>
    <source>
        <strain evidence="14 15">KMM6491</strain>
    </source>
</reference>
<keyword evidence="9 10" id="KW-0998">Cell outer membrane</keyword>
<keyword evidence="7 10" id="KW-0472">Membrane</keyword>
<dbReference type="EMBL" id="JABRWQ010000001">
    <property type="protein sequence ID" value="NRD22027.1"/>
    <property type="molecule type" value="Genomic_DNA"/>
</dbReference>
<evidence type="ECO:0000256" key="2">
    <source>
        <dbReference type="ARBA" id="ARBA00022448"/>
    </source>
</evidence>
<dbReference type="Proteomes" id="UP000805085">
    <property type="component" value="Unassembled WGS sequence"/>
</dbReference>
<evidence type="ECO:0000256" key="7">
    <source>
        <dbReference type="ARBA" id="ARBA00023136"/>
    </source>
</evidence>
<keyword evidence="15" id="KW-1185">Reference proteome</keyword>
<comment type="caution">
    <text evidence="14">The sequence shown here is derived from an EMBL/GenBank/DDBJ whole genome shotgun (WGS) entry which is preliminary data.</text>
</comment>
<dbReference type="InterPro" id="IPR012910">
    <property type="entry name" value="Plug_dom"/>
</dbReference>
<evidence type="ECO:0000259" key="12">
    <source>
        <dbReference type="Pfam" id="PF00593"/>
    </source>
</evidence>